<comment type="similarity">
    <text evidence="1">Belongs to the methyltransferase superfamily.</text>
</comment>
<feature type="compositionally biased region" description="Acidic residues" evidence="4">
    <location>
        <begin position="370"/>
        <end position="403"/>
    </location>
</feature>
<name>A0ABQ9X0K3_9EUKA</name>
<evidence type="ECO:0000259" key="5">
    <source>
        <dbReference type="Pfam" id="PF13847"/>
    </source>
</evidence>
<evidence type="ECO:0000256" key="1">
    <source>
        <dbReference type="ARBA" id="ARBA00008361"/>
    </source>
</evidence>
<dbReference type="InterPro" id="IPR051419">
    <property type="entry name" value="Lys/N-term_MeTrsfase_sf"/>
</dbReference>
<dbReference type="InterPro" id="IPR029063">
    <property type="entry name" value="SAM-dependent_MTases_sf"/>
</dbReference>
<sequence>MTTHQDFSLPEYWEQVYSSGKEVFDFYLRFEHLAELFSRYLKENSSILYAGCGTSAIGFELFSKGHTNVTCYDSNAELINHLQLEAQELDIPINYDTVDLLTFENPEGKKFDIILDKATLDCILCSSNHAASSKQYLSTIRSLLGAGGVFICISHGSSEFRNEVFENNDYAWDLLSETISTDNGTNYFIYILTARDDSPPTGEAEPNLETASVHDDPVPETDVQDPISQPQEEEDIPEPPPDEQADGEIELDVEVENPVQEPEQETDEKTPEDEPPVAEDAADVEIDESAAPPPDEELHEEDPPLPDSDNEEVKEDEEKAPEPPAEEDVPPPEVEDEQEVEIPLEDDGTEIALDTEQGEEADISEHLPDDPEVPEEPIEETPQEEPAMDDLDQNEPDPEEIPPEIEPPTDTPPESGDNQEETLELDDEPDTAPPPEEEAPQETHQTSEPEPAPVSEPATEQSSNPVQQSSDELDMEEPPSSDFSQNPNHYQSVASIAPVVVSEGVPLGDDFNPNASSSFDEFDEMGGVGGSTGQDAWLMGDNY</sequence>
<accession>A0ABQ9X0K3</accession>
<dbReference type="InterPro" id="IPR025714">
    <property type="entry name" value="Methyltranfer_dom"/>
</dbReference>
<keyword evidence="7" id="KW-1185">Reference proteome</keyword>
<keyword evidence="2" id="KW-0489">Methyltransferase</keyword>
<protein>
    <submittedName>
        <fullName evidence="6">Kinase domain protein</fullName>
    </submittedName>
</protein>
<dbReference type="Gene3D" id="3.40.50.150">
    <property type="entry name" value="Vaccinia Virus protein VP39"/>
    <property type="match status" value="1"/>
</dbReference>
<evidence type="ECO:0000313" key="7">
    <source>
        <dbReference type="Proteomes" id="UP001281761"/>
    </source>
</evidence>
<feature type="domain" description="Methyltransferase" evidence="5">
    <location>
        <begin position="42"/>
        <end position="179"/>
    </location>
</feature>
<feature type="region of interest" description="Disordered" evidence="4">
    <location>
        <begin position="198"/>
        <end position="245"/>
    </location>
</feature>
<dbReference type="EMBL" id="JARBJD010000266">
    <property type="protein sequence ID" value="KAK2945289.1"/>
    <property type="molecule type" value="Genomic_DNA"/>
</dbReference>
<feature type="compositionally biased region" description="Acidic residues" evidence="4">
    <location>
        <begin position="322"/>
        <end position="349"/>
    </location>
</feature>
<evidence type="ECO:0000256" key="2">
    <source>
        <dbReference type="ARBA" id="ARBA00022603"/>
    </source>
</evidence>
<evidence type="ECO:0000256" key="3">
    <source>
        <dbReference type="ARBA" id="ARBA00022679"/>
    </source>
</evidence>
<keyword evidence="3" id="KW-0808">Transferase</keyword>
<comment type="caution">
    <text evidence="6">The sequence shown here is derived from an EMBL/GenBank/DDBJ whole genome shotgun (WGS) entry which is preliminary data.</text>
</comment>
<feature type="compositionally biased region" description="Acidic residues" evidence="4">
    <location>
        <begin position="262"/>
        <end position="315"/>
    </location>
</feature>
<feature type="compositionally biased region" description="Low complexity" evidence="4">
    <location>
        <begin position="442"/>
        <end position="460"/>
    </location>
</feature>
<dbReference type="PANTHER" id="PTHR12176">
    <property type="entry name" value="SAM-DEPENDENT METHYLTRANSFERASE SUPERFAMILY PROTEIN"/>
    <property type="match status" value="1"/>
</dbReference>
<dbReference type="Pfam" id="PF13847">
    <property type="entry name" value="Methyltransf_31"/>
    <property type="match status" value="1"/>
</dbReference>
<gene>
    <name evidence="6" type="ORF">BLNAU_19790</name>
</gene>
<keyword evidence="6" id="KW-0418">Kinase</keyword>
<evidence type="ECO:0000313" key="6">
    <source>
        <dbReference type="EMBL" id="KAK2945289.1"/>
    </source>
</evidence>
<reference evidence="6 7" key="1">
    <citation type="journal article" date="2022" name="bioRxiv">
        <title>Genomics of Preaxostyla Flagellates Illuminates Evolutionary Transitions and the Path Towards Mitochondrial Loss.</title>
        <authorList>
            <person name="Novak L.V.F."/>
            <person name="Treitli S.C."/>
            <person name="Pyrih J."/>
            <person name="Halakuc P."/>
            <person name="Pipaliya S.V."/>
            <person name="Vacek V."/>
            <person name="Brzon O."/>
            <person name="Soukal P."/>
            <person name="Eme L."/>
            <person name="Dacks J.B."/>
            <person name="Karnkowska A."/>
            <person name="Elias M."/>
            <person name="Hampl V."/>
        </authorList>
    </citation>
    <scope>NUCLEOTIDE SEQUENCE [LARGE SCALE GENOMIC DNA]</scope>
    <source>
        <strain evidence="6">NAU3</strain>
        <tissue evidence="6">Gut</tissue>
    </source>
</reference>
<feature type="compositionally biased region" description="Acidic residues" evidence="4">
    <location>
        <begin position="231"/>
        <end position="245"/>
    </location>
</feature>
<proteinExistence type="inferred from homology"/>
<dbReference type="CDD" id="cd02440">
    <property type="entry name" value="AdoMet_MTases"/>
    <property type="match status" value="1"/>
</dbReference>
<feature type="compositionally biased region" description="Polar residues" evidence="4">
    <location>
        <begin position="481"/>
        <end position="494"/>
    </location>
</feature>
<feature type="region of interest" description="Disordered" evidence="4">
    <location>
        <begin position="257"/>
        <end position="495"/>
    </location>
</feature>
<feature type="compositionally biased region" description="Polar residues" evidence="4">
    <location>
        <begin position="461"/>
        <end position="470"/>
    </location>
</feature>
<feature type="region of interest" description="Disordered" evidence="4">
    <location>
        <begin position="511"/>
        <end position="543"/>
    </location>
</feature>
<dbReference type="GO" id="GO:0016301">
    <property type="term" value="F:kinase activity"/>
    <property type="evidence" value="ECO:0007669"/>
    <property type="project" value="UniProtKB-KW"/>
</dbReference>
<evidence type="ECO:0000256" key="4">
    <source>
        <dbReference type="SAM" id="MobiDB-lite"/>
    </source>
</evidence>
<feature type="compositionally biased region" description="Acidic residues" evidence="4">
    <location>
        <begin position="417"/>
        <end position="440"/>
    </location>
</feature>
<dbReference type="Proteomes" id="UP001281761">
    <property type="component" value="Unassembled WGS sequence"/>
</dbReference>
<organism evidence="6 7">
    <name type="scientific">Blattamonas nauphoetae</name>
    <dbReference type="NCBI Taxonomy" id="2049346"/>
    <lineage>
        <taxon>Eukaryota</taxon>
        <taxon>Metamonada</taxon>
        <taxon>Preaxostyla</taxon>
        <taxon>Oxymonadida</taxon>
        <taxon>Blattamonas</taxon>
    </lineage>
</organism>
<dbReference type="SUPFAM" id="SSF53335">
    <property type="entry name" value="S-adenosyl-L-methionine-dependent methyltransferases"/>
    <property type="match status" value="1"/>
</dbReference>